<name>A0A5J4WI67_9EUKA</name>
<organism evidence="1 2">
    <name type="scientific">Streblomastix strix</name>
    <dbReference type="NCBI Taxonomy" id="222440"/>
    <lineage>
        <taxon>Eukaryota</taxon>
        <taxon>Metamonada</taxon>
        <taxon>Preaxostyla</taxon>
        <taxon>Oxymonadida</taxon>
        <taxon>Streblomastigidae</taxon>
        <taxon>Streblomastix</taxon>
    </lineage>
</organism>
<dbReference type="AlphaFoldDB" id="A0A5J4WI67"/>
<accession>A0A5J4WI67</accession>
<proteinExistence type="predicted"/>
<evidence type="ECO:0000313" key="2">
    <source>
        <dbReference type="Proteomes" id="UP000324800"/>
    </source>
</evidence>
<dbReference type="Proteomes" id="UP000324800">
    <property type="component" value="Unassembled WGS sequence"/>
</dbReference>
<gene>
    <name evidence="1" type="ORF">EZS28_009811</name>
</gene>
<evidence type="ECO:0000313" key="1">
    <source>
        <dbReference type="EMBL" id="KAA6394667.1"/>
    </source>
</evidence>
<comment type="caution">
    <text evidence="1">The sequence shown here is derived from an EMBL/GenBank/DDBJ whole genome shotgun (WGS) entry which is preliminary data.</text>
</comment>
<dbReference type="EMBL" id="SNRW01001885">
    <property type="protein sequence ID" value="KAA6394667.1"/>
    <property type="molecule type" value="Genomic_DNA"/>
</dbReference>
<sequence>MSLICIYQVNAQRNTSKKRSVIVLVNIGKGRGKKGAIERISYVDIDCESEICKLAEYGQIAASKAIISLATGDFESGNQWMFASYYYDRFLAGKVQQRRKQVFISNNIYRPSSLLSNQPTSTNATAAIQAKYKWTDRVEGSRATNENFKGECGDNDQQLNSIIDRERANNASNDDRGIVGAEKDPKLWLKHFLYQIEKEKQRINQRHGSNQQKKNKLWQFDAQHLQLEILSTFNFNALKYHFG</sequence>
<protein>
    <submittedName>
        <fullName evidence="1">Uncharacterized protein</fullName>
    </submittedName>
</protein>
<reference evidence="1 2" key="1">
    <citation type="submission" date="2019-03" db="EMBL/GenBank/DDBJ databases">
        <title>Single cell metagenomics reveals metabolic interactions within the superorganism composed of flagellate Streblomastix strix and complex community of Bacteroidetes bacteria on its surface.</title>
        <authorList>
            <person name="Treitli S.C."/>
            <person name="Kolisko M."/>
            <person name="Husnik F."/>
            <person name="Keeling P."/>
            <person name="Hampl V."/>
        </authorList>
    </citation>
    <scope>NUCLEOTIDE SEQUENCE [LARGE SCALE GENOMIC DNA]</scope>
    <source>
        <strain evidence="1">ST1C</strain>
    </source>
</reference>